<evidence type="ECO:0000313" key="4">
    <source>
        <dbReference type="Proteomes" id="UP001500575"/>
    </source>
</evidence>
<dbReference type="RefSeq" id="WP_344305795.1">
    <property type="nucleotide sequence ID" value="NZ_BAAAQQ010000014.1"/>
</dbReference>
<evidence type="ECO:0000313" key="3">
    <source>
        <dbReference type="EMBL" id="GAA2134816.1"/>
    </source>
</evidence>
<comment type="caution">
    <text evidence="3">The sequence shown here is derived from an EMBL/GenBank/DDBJ whole genome shotgun (WGS) entry which is preliminary data.</text>
</comment>
<name>A0ABP5KRY1_9ACTN</name>
<protein>
    <submittedName>
        <fullName evidence="3">Uncharacterized protein</fullName>
    </submittedName>
</protein>
<keyword evidence="2" id="KW-0812">Transmembrane</keyword>
<dbReference type="EMBL" id="BAAAQQ010000014">
    <property type="protein sequence ID" value="GAA2134816.1"/>
    <property type="molecule type" value="Genomic_DNA"/>
</dbReference>
<dbReference type="Proteomes" id="UP001500575">
    <property type="component" value="Unassembled WGS sequence"/>
</dbReference>
<organism evidence="3 4">
    <name type="scientific">Nocardioides bigeumensis</name>
    <dbReference type="NCBI Taxonomy" id="433657"/>
    <lineage>
        <taxon>Bacteria</taxon>
        <taxon>Bacillati</taxon>
        <taxon>Actinomycetota</taxon>
        <taxon>Actinomycetes</taxon>
        <taxon>Propionibacteriales</taxon>
        <taxon>Nocardioidaceae</taxon>
        <taxon>Nocardioides</taxon>
    </lineage>
</organism>
<keyword evidence="2" id="KW-1133">Transmembrane helix</keyword>
<feature type="compositionally biased region" description="Polar residues" evidence="1">
    <location>
        <begin position="113"/>
        <end position="122"/>
    </location>
</feature>
<proteinExistence type="predicted"/>
<keyword evidence="4" id="KW-1185">Reference proteome</keyword>
<evidence type="ECO:0000256" key="1">
    <source>
        <dbReference type="SAM" id="MobiDB-lite"/>
    </source>
</evidence>
<accession>A0ABP5KRY1</accession>
<reference evidence="4" key="1">
    <citation type="journal article" date="2019" name="Int. J. Syst. Evol. Microbiol.">
        <title>The Global Catalogue of Microorganisms (GCM) 10K type strain sequencing project: providing services to taxonomists for standard genome sequencing and annotation.</title>
        <authorList>
            <consortium name="The Broad Institute Genomics Platform"/>
            <consortium name="The Broad Institute Genome Sequencing Center for Infectious Disease"/>
            <person name="Wu L."/>
            <person name="Ma J."/>
        </authorList>
    </citation>
    <scope>NUCLEOTIDE SEQUENCE [LARGE SCALE GENOMIC DNA]</scope>
    <source>
        <strain evidence="4">JCM 16021</strain>
    </source>
</reference>
<keyword evidence="2" id="KW-0472">Membrane</keyword>
<feature type="transmembrane region" description="Helical" evidence="2">
    <location>
        <begin position="77"/>
        <end position="97"/>
    </location>
</feature>
<gene>
    <name evidence="3" type="ORF">GCM10009843_41700</name>
</gene>
<sequence>MSDEHDPIEAADPELDPEQERVRRLLAEVRHDAPIPAEVAARLDAAVARLVDERRESSSREASRVDEIADRRRRKRWTTALVAAAAVVVVGVAAPNLDLVVGGGSDSGGDAATSANDEPQSSSDREFSESGNAEENDSGSAGGSAGEPPSSPPAAADLSAYALVEESTFREDAVAARSQAVTESTAPLDARVVACGDVPAAAEQVVLVRYVTQSGEQPGYLVFEPAADAGRQLVTLYVCPGGVPVRSAEVPGA</sequence>
<evidence type="ECO:0000256" key="2">
    <source>
        <dbReference type="SAM" id="Phobius"/>
    </source>
</evidence>
<feature type="region of interest" description="Disordered" evidence="1">
    <location>
        <begin position="105"/>
        <end position="155"/>
    </location>
</feature>